<dbReference type="PANTHER" id="PTHR10845:SF192">
    <property type="entry name" value="DOUBLE HIT, ISOFORM B"/>
    <property type="match status" value="1"/>
</dbReference>
<dbReference type="InterPro" id="IPR016137">
    <property type="entry name" value="RGS"/>
</dbReference>
<feature type="compositionally biased region" description="Polar residues" evidence="1">
    <location>
        <begin position="441"/>
        <end position="454"/>
    </location>
</feature>
<keyword evidence="4" id="KW-1185">Reference proteome</keyword>
<evidence type="ECO:0000313" key="3">
    <source>
        <dbReference type="EMBL" id="KAJ2850101.1"/>
    </source>
</evidence>
<accession>A0A9W8M1A7</accession>
<feature type="region of interest" description="Disordered" evidence="1">
    <location>
        <begin position="25"/>
        <end position="82"/>
    </location>
</feature>
<name>A0A9W8M1A7_9FUNG</name>
<dbReference type="Proteomes" id="UP001139887">
    <property type="component" value="Unassembled WGS sequence"/>
</dbReference>
<feature type="domain" description="RGS" evidence="2">
    <location>
        <begin position="176"/>
        <end position="282"/>
    </location>
</feature>
<dbReference type="PROSITE" id="PS50132">
    <property type="entry name" value="RGS"/>
    <property type="match status" value="1"/>
</dbReference>
<comment type="caution">
    <text evidence="3">The sequence shown here is derived from an EMBL/GenBank/DDBJ whole genome shotgun (WGS) entry which is preliminary data.</text>
</comment>
<dbReference type="SUPFAM" id="SSF48097">
    <property type="entry name" value="Regulator of G-protein signaling, RGS"/>
    <property type="match status" value="1"/>
</dbReference>
<feature type="compositionally biased region" description="Low complexity" evidence="1">
    <location>
        <begin position="65"/>
        <end position="80"/>
    </location>
</feature>
<dbReference type="SMART" id="SM00315">
    <property type="entry name" value="RGS"/>
    <property type="match status" value="1"/>
</dbReference>
<dbReference type="Pfam" id="PF00615">
    <property type="entry name" value="RGS"/>
    <property type="match status" value="1"/>
</dbReference>
<proteinExistence type="predicted"/>
<dbReference type="AlphaFoldDB" id="A0A9W8M1A7"/>
<gene>
    <name evidence="3" type="ORF">IWW36_002156</name>
</gene>
<dbReference type="InterPro" id="IPR044926">
    <property type="entry name" value="RGS_subdomain_2"/>
</dbReference>
<feature type="compositionally biased region" description="Polar residues" evidence="1">
    <location>
        <begin position="43"/>
        <end position="60"/>
    </location>
</feature>
<organism evidence="3 4">
    <name type="scientific">Coemansia brasiliensis</name>
    <dbReference type="NCBI Taxonomy" id="2650707"/>
    <lineage>
        <taxon>Eukaryota</taxon>
        <taxon>Fungi</taxon>
        <taxon>Fungi incertae sedis</taxon>
        <taxon>Zoopagomycota</taxon>
        <taxon>Kickxellomycotina</taxon>
        <taxon>Kickxellomycetes</taxon>
        <taxon>Kickxellales</taxon>
        <taxon>Kickxellaceae</taxon>
        <taxon>Coemansia</taxon>
    </lineage>
</organism>
<dbReference type="EMBL" id="JANBUW010000044">
    <property type="protein sequence ID" value="KAJ2850101.1"/>
    <property type="molecule type" value="Genomic_DNA"/>
</dbReference>
<evidence type="ECO:0000259" key="2">
    <source>
        <dbReference type="PROSITE" id="PS50132"/>
    </source>
</evidence>
<sequence length="476" mass="52595">MAEHASSTSLNTATSSVFTDISAVQQPQLRRASRRSFSETRSHAGSQGTLHSSGQSTSMTRHQRTSSASSLLAPSSTTTQSEKHIVRLASVLRPHRHQSPTNQKRGVSVRARAATDISADYVTVGPCEIQPPIPDNTQPSSRNTAEGTFRARKRSLSVGGENTCCGFYARQIEQYGLEPLLSSPLGICYFMASLISTFSPELLLFYLEAEHYRTAPFENDMQRTRYAKGIYKAFVSQRASLENNTSDSIRLRIAAVLHSSEPASPSIFHEAQVHVRMLLEQEFASFRQRPLYKTMLAELSLPRKDVPSQHARAVGAIYDSLFASYGVHNLPAGKTHMVLSEAPLFIKFRDMDLTSTNQRVALSAWLCRITTRLLDMPLPASQNDSCVPLKPPLSAPPVDLLPATNCASPLARTDSAPPARSTKKVTKQKSMQRLRFRFQLDSGSSNIQHDSSGPPSAPATVKSRWESLWSSRRHKK</sequence>
<evidence type="ECO:0000313" key="4">
    <source>
        <dbReference type="Proteomes" id="UP001139887"/>
    </source>
</evidence>
<reference evidence="3" key="1">
    <citation type="submission" date="2022-07" db="EMBL/GenBank/DDBJ databases">
        <title>Phylogenomic reconstructions and comparative analyses of Kickxellomycotina fungi.</title>
        <authorList>
            <person name="Reynolds N.K."/>
            <person name="Stajich J.E."/>
            <person name="Barry K."/>
            <person name="Grigoriev I.V."/>
            <person name="Crous P."/>
            <person name="Smith M.E."/>
        </authorList>
    </citation>
    <scope>NUCLEOTIDE SEQUENCE</scope>
    <source>
        <strain evidence="3">NRRL 1566</strain>
    </source>
</reference>
<protein>
    <recommendedName>
        <fullName evidence="2">RGS domain-containing protein</fullName>
    </recommendedName>
</protein>
<dbReference type="InterPro" id="IPR036305">
    <property type="entry name" value="RGS_sf"/>
</dbReference>
<dbReference type="Gene3D" id="1.10.167.10">
    <property type="entry name" value="Regulator of G-protein Signalling 4, domain 2"/>
    <property type="match status" value="1"/>
</dbReference>
<feature type="compositionally biased region" description="Basic residues" evidence="1">
    <location>
        <begin position="421"/>
        <end position="436"/>
    </location>
</feature>
<dbReference type="CDD" id="cd07440">
    <property type="entry name" value="RGS"/>
    <property type="match status" value="1"/>
</dbReference>
<feature type="region of interest" description="Disordered" evidence="1">
    <location>
        <begin position="409"/>
        <end position="476"/>
    </location>
</feature>
<dbReference type="OrthoDB" id="196547at2759"/>
<evidence type="ECO:0000256" key="1">
    <source>
        <dbReference type="SAM" id="MobiDB-lite"/>
    </source>
</evidence>
<dbReference type="PANTHER" id="PTHR10845">
    <property type="entry name" value="REGULATOR OF G PROTEIN SIGNALING"/>
    <property type="match status" value="1"/>
</dbReference>